<feature type="transmembrane region" description="Helical" evidence="8">
    <location>
        <begin position="347"/>
        <end position="365"/>
    </location>
</feature>
<keyword evidence="8" id="KW-0472">Membrane</keyword>
<evidence type="ECO:0000313" key="10">
    <source>
        <dbReference type="EMBL" id="OXA47395.1"/>
    </source>
</evidence>
<organism evidence="10 11">
    <name type="scientific">Folsomia candida</name>
    <name type="common">Springtail</name>
    <dbReference type="NCBI Taxonomy" id="158441"/>
    <lineage>
        <taxon>Eukaryota</taxon>
        <taxon>Metazoa</taxon>
        <taxon>Ecdysozoa</taxon>
        <taxon>Arthropoda</taxon>
        <taxon>Hexapoda</taxon>
        <taxon>Collembola</taxon>
        <taxon>Entomobryomorpha</taxon>
        <taxon>Isotomoidea</taxon>
        <taxon>Isotomidae</taxon>
        <taxon>Proisotominae</taxon>
        <taxon>Folsomia</taxon>
    </lineage>
</organism>
<name>A0A226DPD3_FOLCA</name>
<comment type="subcellular location">
    <subcellularLocation>
        <location evidence="1">Nucleus</location>
    </subcellularLocation>
</comment>
<accession>A0A226DPD3</accession>
<feature type="domain" description="C2H2-type" evidence="9">
    <location>
        <begin position="91"/>
        <end position="118"/>
    </location>
</feature>
<dbReference type="Pfam" id="PF13912">
    <property type="entry name" value="zf-C2H2_6"/>
    <property type="match status" value="1"/>
</dbReference>
<feature type="transmembrane region" description="Helical" evidence="8">
    <location>
        <begin position="280"/>
        <end position="303"/>
    </location>
</feature>
<dbReference type="Pfam" id="PF00096">
    <property type="entry name" value="zf-C2H2"/>
    <property type="match status" value="3"/>
</dbReference>
<dbReference type="AlphaFoldDB" id="A0A226DPD3"/>
<keyword evidence="8" id="KW-0812">Transmembrane</keyword>
<evidence type="ECO:0000256" key="7">
    <source>
        <dbReference type="PROSITE-ProRule" id="PRU00042"/>
    </source>
</evidence>
<evidence type="ECO:0000259" key="9">
    <source>
        <dbReference type="PROSITE" id="PS50157"/>
    </source>
</evidence>
<evidence type="ECO:0000256" key="3">
    <source>
        <dbReference type="ARBA" id="ARBA00022737"/>
    </source>
</evidence>
<feature type="domain" description="C2H2-type" evidence="9">
    <location>
        <begin position="9"/>
        <end position="36"/>
    </location>
</feature>
<dbReference type="Gene3D" id="3.30.160.60">
    <property type="entry name" value="Classic Zinc Finger"/>
    <property type="match status" value="6"/>
</dbReference>
<dbReference type="PROSITE" id="PS50157">
    <property type="entry name" value="ZINC_FINGER_C2H2_2"/>
    <property type="match status" value="8"/>
</dbReference>
<feature type="domain" description="C2H2-type" evidence="9">
    <location>
        <begin position="210"/>
        <end position="237"/>
    </location>
</feature>
<keyword evidence="5" id="KW-0862">Zinc</keyword>
<comment type="caution">
    <text evidence="10">The sequence shown here is derived from an EMBL/GenBank/DDBJ whole genome shotgun (WGS) entry which is preliminary data.</text>
</comment>
<feature type="transmembrane region" description="Helical" evidence="8">
    <location>
        <begin position="396"/>
        <end position="419"/>
    </location>
</feature>
<feature type="domain" description="C2H2-type" evidence="9">
    <location>
        <begin position="179"/>
        <end position="207"/>
    </location>
</feature>
<dbReference type="STRING" id="158441.A0A226DPD3"/>
<feature type="transmembrane region" description="Helical" evidence="8">
    <location>
        <begin position="431"/>
        <end position="457"/>
    </location>
</feature>
<keyword evidence="3" id="KW-0677">Repeat</keyword>
<keyword evidence="2" id="KW-0479">Metal-binding</keyword>
<evidence type="ECO:0000256" key="6">
    <source>
        <dbReference type="ARBA" id="ARBA00023242"/>
    </source>
</evidence>
<feature type="domain" description="C2H2-type" evidence="9">
    <location>
        <begin position="150"/>
        <end position="178"/>
    </location>
</feature>
<dbReference type="GO" id="GO:0008270">
    <property type="term" value="F:zinc ion binding"/>
    <property type="evidence" value="ECO:0007669"/>
    <property type="project" value="UniProtKB-KW"/>
</dbReference>
<dbReference type="InterPro" id="IPR036236">
    <property type="entry name" value="Znf_C2H2_sf"/>
</dbReference>
<evidence type="ECO:0000256" key="4">
    <source>
        <dbReference type="ARBA" id="ARBA00022771"/>
    </source>
</evidence>
<dbReference type="SMART" id="SM00355">
    <property type="entry name" value="ZnF_C2H2"/>
    <property type="match status" value="8"/>
</dbReference>
<keyword evidence="8" id="KW-1133">Transmembrane helix</keyword>
<dbReference type="PANTHER" id="PTHR24394:SF29">
    <property type="entry name" value="MYONEURIN"/>
    <property type="match status" value="1"/>
</dbReference>
<gene>
    <name evidence="10" type="ORF">Fcan01_18015</name>
</gene>
<evidence type="ECO:0000256" key="1">
    <source>
        <dbReference type="ARBA" id="ARBA00004123"/>
    </source>
</evidence>
<evidence type="ECO:0000256" key="5">
    <source>
        <dbReference type="ARBA" id="ARBA00022833"/>
    </source>
</evidence>
<dbReference type="OrthoDB" id="3565419at2759"/>
<dbReference type="GO" id="GO:0000981">
    <property type="term" value="F:DNA-binding transcription factor activity, RNA polymerase II-specific"/>
    <property type="evidence" value="ECO:0007669"/>
    <property type="project" value="TreeGrafter"/>
</dbReference>
<keyword evidence="11" id="KW-1185">Reference proteome</keyword>
<proteinExistence type="predicted"/>
<dbReference type="PROSITE" id="PS00028">
    <property type="entry name" value="ZINC_FINGER_C2H2_1"/>
    <property type="match status" value="7"/>
</dbReference>
<dbReference type="SUPFAM" id="SSF57667">
    <property type="entry name" value="beta-beta-alpha zinc fingers"/>
    <property type="match status" value="3"/>
</dbReference>
<keyword evidence="4 7" id="KW-0863">Zinc-finger</keyword>
<dbReference type="GO" id="GO:0005634">
    <property type="term" value="C:nucleus"/>
    <property type="evidence" value="ECO:0007669"/>
    <property type="project" value="UniProtKB-SubCell"/>
</dbReference>
<dbReference type="EMBL" id="LNIX01000013">
    <property type="protein sequence ID" value="OXA47395.1"/>
    <property type="molecule type" value="Genomic_DNA"/>
</dbReference>
<feature type="domain" description="C2H2-type" evidence="9">
    <location>
        <begin position="238"/>
        <end position="265"/>
    </location>
</feature>
<feature type="domain" description="C2H2-type" evidence="9">
    <location>
        <begin position="119"/>
        <end position="146"/>
    </location>
</feature>
<reference evidence="10 11" key="1">
    <citation type="submission" date="2015-12" db="EMBL/GenBank/DDBJ databases">
        <title>The genome of Folsomia candida.</title>
        <authorList>
            <person name="Faddeeva A."/>
            <person name="Derks M.F."/>
            <person name="Anvar Y."/>
            <person name="Smit S."/>
            <person name="Van Straalen N."/>
            <person name="Roelofs D."/>
        </authorList>
    </citation>
    <scope>NUCLEOTIDE SEQUENCE [LARGE SCALE GENOMIC DNA]</scope>
    <source>
        <strain evidence="10 11">VU population</strain>
        <tissue evidence="10">Whole body</tissue>
    </source>
</reference>
<dbReference type="FunFam" id="3.30.160.60:FF:000100">
    <property type="entry name" value="Zinc finger 45-like"/>
    <property type="match status" value="1"/>
</dbReference>
<dbReference type="Proteomes" id="UP000198287">
    <property type="component" value="Unassembled WGS sequence"/>
</dbReference>
<evidence type="ECO:0000313" key="11">
    <source>
        <dbReference type="Proteomes" id="UP000198287"/>
    </source>
</evidence>
<sequence length="518" mass="59665">MDPLLGCGMTCSTCLKTFSTKDNLRYHMFTHDPDAKVKCERTLQGHIYTAHNTMERPRFPCGFPGCGKTYLNPETVSKHVKTEHTENPTRFPCILCGKEFRTRRDLESHISTHTTEKAYTCSTCGRSFAQQTGMKVHEATHLEKSTRRIVKCGLCVRIFLSKSNLLTHVKALHENLKNHPCPSCDKRFLTPTNMRTHQEAKHPTNKEKNYSCDKCEYRSHSKGNLANHARRHNPANRRECYFCQKQFGYFSSLVTHCRRHTLEDPRQTTRNQERNKILEFFVISFVKYIILILPVLIPGLIFLNLDPMRIPIHLIGFSPKNRVSNVITIFLRTGTLASLWVELLKSVACILTLMLIVLGECTPAMRQLIRVQGTKGICIIRFYRQVQIWNEYGNEVLFYFVVPPLIFFGLGIFILANYGTIRLHDVLPFSVYFILPLENLVGGAFILIVLPAAGNVYETGKDFMRFLGGRCVSRYERKLFRSLRRTGIQCGAFHMLDKERVTVNKIMVDFTIHVLLSF</sequence>
<dbReference type="PANTHER" id="PTHR24394">
    <property type="entry name" value="ZINC FINGER PROTEIN"/>
    <property type="match status" value="1"/>
</dbReference>
<evidence type="ECO:0000256" key="8">
    <source>
        <dbReference type="SAM" id="Phobius"/>
    </source>
</evidence>
<keyword evidence="6" id="KW-0539">Nucleus</keyword>
<evidence type="ECO:0000256" key="2">
    <source>
        <dbReference type="ARBA" id="ARBA00022723"/>
    </source>
</evidence>
<feature type="domain" description="C2H2-type" evidence="9">
    <location>
        <begin position="59"/>
        <end position="89"/>
    </location>
</feature>
<dbReference type="InterPro" id="IPR013087">
    <property type="entry name" value="Znf_C2H2_type"/>
</dbReference>
<protein>
    <recommendedName>
        <fullName evidence="9">C2H2-type domain-containing protein</fullName>
    </recommendedName>
</protein>